<evidence type="ECO:0000256" key="3">
    <source>
        <dbReference type="ARBA" id="ARBA00022519"/>
    </source>
</evidence>
<feature type="binding site" evidence="6">
    <location>
        <position position="217"/>
    </location>
    <ligand>
        <name>Mg(2+)</name>
        <dbReference type="ChEBI" id="CHEBI:18420"/>
        <label>2</label>
    </ligand>
</feature>
<dbReference type="InterPro" id="IPR006240">
    <property type="entry name" value="CysQ"/>
</dbReference>
<feature type="binding site" evidence="6">
    <location>
        <position position="87"/>
    </location>
    <ligand>
        <name>Mg(2+)</name>
        <dbReference type="ChEBI" id="CHEBI:18420"/>
        <label>1</label>
    </ligand>
</feature>
<evidence type="ECO:0000256" key="4">
    <source>
        <dbReference type="ARBA" id="ARBA00022801"/>
    </source>
</evidence>
<feature type="binding site" evidence="7">
    <location>
        <position position="217"/>
    </location>
    <ligand>
        <name>Mg(2+)</name>
        <dbReference type="ChEBI" id="CHEBI:18420"/>
        <label>1</label>
        <note>catalytic</note>
    </ligand>
</feature>
<feature type="binding site" evidence="7">
    <location>
        <position position="88"/>
    </location>
    <ligand>
        <name>Mg(2+)</name>
        <dbReference type="ChEBI" id="CHEBI:18420"/>
        <label>1</label>
        <note>catalytic</note>
    </ligand>
</feature>
<gene>
    <name evidence="6" type="primary">cysQ</name>
    <name evidence="8" type="ORF">SAMN04488515_2965</name>
</gene>
<feature type="binding site" evidence="7">
    <location>
        <position position="85"/>
    </location>
    <ligand>
        <name>Mg(2+)</name>
        <dbReference type="ChEBI" id="CHEBI:18420"/>
        <label>1</label>
        <note>catalytic</note>
    </ligand>
</feature>
<keyword evidence="6 7" id="KW-0460">Magnesium</keyword>
<comment type="cofactor">
    <cofactor evidence="6 7">
        <name>Mg(2+)</name>
        <dbReference type="ChEBI" id="CHEBI:18420"/>
    </cofactor>
</comment>
<sequence>MDFQKLTDIMRRLALQAGDKIMEIYDGPDFEVQLKSDDSPVTIADQAADDIISAGLRAAFPDVALVTEEQADSHGETAKTFLIVDPLDGTKEFIKRRGDFTVNIAYVVDGEPVRGIVYAPAKGRLFYTDADGQSVEETGPFAANETGMKSPIAVSEPDNSALLVVASKSHRDAATDNYIARYKVAYMKSAGSSLKFCLVATGEADLYPRVGRTMEWDTAAGHAVLKGAGGAVVRFDDHTPLTYGKNIFENPFFIAYAPGVELKFPRCQS</sequence>
<dbReference type="GO" id="GO:0008441">
    <property type="term" value="F:3'(2'),5'-bisphosphate nucleotidase activity"/>
    <property type="evidence" value="ECO:0007669"/>
    <property type="project" value="UniProtKB-UniRule"/>
</dbReference>
<comment type="subcellular location">
    <subcellularLocation>
        <location evidence="6">Cell inner membrane</location>
        <topology evidence="6">Peripheral membrane protein</topology>
        <orientation evidence="6">Cytoplasmic side</orientation>
    </subcellularLocation>
</comment>
<evidence type="ECO:0000256" key="5">
    <source>
        <dbReference type="ARBA" id="ARBA00023136"/>
    </source>
</evidence>
<dbReference type="EMBL" id="FOIZ01000002">
    <property type="protein sequence ID" value="SEW42460.1"/>
    <property type="molecule type" value="Genomic_DNA"/>
</dbReference>
<dbReference type="SUPFAM" id="SSF56655">
    <property type="entry name" value="Carbohydrate phosphatase"/>
    <property type="match status" value="1"/>
</dbReference>
<dbReference type="PANTHER" id="PTHR43028">
    <property type="entry name" value="3'(2'),5'-BISPHOSPHATE NUCLEOTIDASE 1"/>
    <property type="match status" value="1"/>
</dbReference>
<dbReference type="Gene3D" id="3.30.540.10">
    <property type="entry name" value="Fructose-1,6-Bisphosphatase, subunit A, domain 1"/>
    <property type="match status" value="1"/>
</dbReference>
<dbReference type="GO" id="GO:0046854">
    <property type="term" value="P:phosphatidylinositol phosphate biosynthetic process"/>
    <property type="evidence" value="ECO:0007669"/>
    <property type="project" value="InterPro"/>
</dbReference>
<feature type="binding site" evidence="7">
    <location>
        <position position="68"/>
    </location>
    <ligand>
        <name>Mg(2+)</name>
        <dbReference type="ChEBI" id="CHEBI:18420"/>
        <label>1</label>
        <note>catalytic</note>
    </ligand>
</feature>
<feature type="binding site" evidence="7">
    <location>
        <position position="87"/>
    </location>
    <ligand>
        <name>Mg(2+)</name>
        <dbReference type="ChEBI" id="CHEBI:18420"/>
        <label>1</label>
        <note>catalytic</note>
    </ligand>
</feature>
<dbReference type="InterPro" id="IPR000760">
    <property type="entry name" value="Inositol_monophosphatase-like"/>
</dbReference>
<dbReference type="HAMAP" id="MF_02095">
    <property type="entry name" value="CysQ"/>
    <property type="match status" value="1"/>
</dbReference>
<keyword evidence="5 6" id="KW-0472">Membrane</keyword>
<dbReference type="InterPro" id="IPR020550">
    <property type="entry name" value="Inositol_monophosphatase_CS"/>
</dbReference>
<feature type="binding site" evidence="6">
    <location>
        <position position="68"/>
    </location>
    <ligand>
        <name>Mg(2+)</name>
        <dbReference type="ChEBI" id="CHEBI:18420"/>
        <label>1</label>
    </ligand>
</feature>
<dbReference type="EC" id="3.1.3.7" evidence="6"/>
<reference evidence="8 9" key="1">
    <citation type="submission" date="2016-10" db="EMBL/GenBank/DDBJ databases">
        <authorList>
            <person name="de Groot N.N."/>
        </authorList>
    </citation>
    <scope>NUCLEOTIDE SEQUENCE [LARGE SCALE GENOMIC DNA]</scope>
    <source>
        <strain evidence="8 9">DSM 17925</strain>
    </source>
</reference>
<dbReference type="GO" id="GO:0050427">
    <property type="term" value="P:3'-phosphoadenosine 5'-phosphosulfate metabolic process"/>
    <property type="evidence" value="ECO:0007669"/>
    <property type="project" value="TreeGrafter"/>
</dbReference>
<feature type="binding site" evidence="6">
    <location>
        <position position="217"/>
    </location>
    <ligand>
        <name>substrate</name>
    </ligand>
</feature>
<keyword evidence="4 6" id="KW-0378">Hydrolase</keyword>
<dbReference type="GO" id="GO:0000287">
    <property type="term" value="F:magnesium ion binding"/>
    <property type="evidence" value="ECO:0007669"/>
    <property type="project" value="UniProtKB-UniRule"/>
</dbReference>
<keyword evidence="2 6" id="KW-1003">Cell membrane</keyword>
<feature type="binding site" evidence="6">
    <location>
        <position position="68"/>
    </location>
    <ligand>
        <name>substrate</name>
    </ligand>
</feature>
<evidence type="ECO:0000256" key="7">
    <source>
        <dbReference type="PIRSR" id="PIRSR600760-2"/>
    </source>
</evidence>
<name>A0A1I0RP84_9RHOB</name>
<dbReference type="Gene3D" id="3.40.190.80">
    <property type="match status" value="1"/>
</dbReference>
<feature type="binding site" evidence="6">
    <location>
        <position position="85"/>
    </location>
    <ligand>
        <name>Mg(2+)</name>
        <dbReference type="ChEBI" id="CHEBI:18420"/>
        <label>1</label>
    </ligand>
</feature>
<evidence type="ECO:0000256" key="6">
    <source>
        <dbReference type="HAMAP-Rule" id="MF_02095"/>
    </source>
</evidence>
<organism evidence="8 9">
    <name type="scientific">Cognatiyoonia koreensis</name>
    <dbReference type="NCBI Taxonomy" id="364200"/>
    <lineage>
        <taxon>Bacteria</taxon>
        <taxon>Pseudomonadati</taxon>
        <taxon>Pseudomonadota</taxon>
        <taxon>Alphaproteobacteria</taxon>
        <taxon>Rhodobacterales</taxon>
        <taxon>Paracoccaceae</taxon>
        <taxon>Cognatiyoonia</taxon>
    </lineage>
</organism>
<dbReference type="GO" id="GO:0005886">
    <property type="term" value="C:plasma membrane"/>
    <property type="evidence" value="ECO:0007669"/>
    <property type="project" value="UniProtKB-SubCell"/>
</dbReference>
<evidence type="ECO:0000256" key="1">
    <source>
        <dbReference type="ARBA" id="ARBA00005289"/>
    </source>
</evidence>
<dbReference type="AlphaFoldDB" id="A0A1I0RP84"/>
<dbReference type="PRINTS" id="PR00377">
    <property type="entry name" value="IMPHPHTASES"/>
</dbReference>
<dbReference type="PROSITE" id="PS00630">
    <property type="entry name" value="IMP_2"/>
    <property type="match status" value="1"/>
</dbReference>
<dbReference type="OrthoDB" id="9785695at2"/>
<feature type="binding site" evidence="6">
    <location>
        <position position="88"/>
    </location>
    <ligand>
        <name>Mg(2+)</name>
        <dbReference type="ChEBI" id="CHEBI:18420"/>
        <label>2</label>
    </ligand>
</feature>
<dbReference type="CDD" id="cd01638">
    <property type="entry name" value="CysQ"/>
    <property type="match status" value="1"/>
</dbReference>
<keyword evidence="6 7" id="KW-0479">Metal-binding</keyword>
<dbReference type="PANTHER" id="PTHR43028:SF5">
    <property type="entry name" value="3'(2'),5'-BISPHOSPHATE NUCLEOTIDASE 1"/>
    <property type="match status" value="1"/>
</dbReference>
<keyword evidence="3 6" id="KW-0997">Cell inner membrane</keyword>
<dbReference type="InterPro" id="IPR050725">
    <property type="entry name" value="CysQ/Inositol_MonoPase"/>
</dbReference>
<feature type="binding site" evidence="6">
    <location>
        <begin position="87"/>
        <end position="90"/>
    </location>
    <ligand>
        <name>substrate</name>
    </ligand>
</feature>
<accession>A0A1I0RP84</accession>
<dbReference type="NCBIfam" id="TIGR01331">
    <property type="entry name" value="bisphos_cysQ"/>
    <property type="match status" value="1"/>
</dbReference>
<dbReference type="RefSeq" id="WP_089996377.1">
    <property type="nucleotide sequence ID" value="NZ_FOIZ01000002.1"/>
</dbReference>
<comment type="catalytic activity">
    <reaction evidence="6">
        <text>adenosine 3',5'-bisphosphate + H2O = AMP + phosphate</text>
        <dbReference type="Rhea" id="RHEA:10040"/>
        <dbReference type="ChEBI" id="CHEBI:15377"/>
        <dbReference type="ChEBI" id="CHEBI:43474"/>
        <dbReference type="ChEBI" id="CHEBI:58343"/>
        <dbReference type="ChEBI" id="CHEBI:456215"/>
        <dbReference type="EC" id="3.1.3.7"/>
    </reaction>
</comment>
<comment type="similarity">
    <text evidence="1 6">Belongs to the inositol monophosphatase superfamily. CysQ family.</text>
</comment>
<dbReference type="GO" id="GO:0000103">
    <property type="term" value="P:sulfate assimilation"/>
    <property type="evidence" value="ECO:0007669"/>
    <property type="project" value="TreeGrafter"/>
</dbReference>
<dbReference type="Proteomes" id="UP000199167">
    <property type="component" value="Unassembled WGS sequence"/>
</dbReference>
<comment type="function">
    <text evidence="6">Converts adenosine-3',5'-bisphosphate (PAP) to AMP.</text>
</comment>
<protein>
    <recommendedName>
        <fullName evidence="6">3'(2'),5'-bisphosphate nucleotidase CysQ</fullName>
        <ecNumber evidence="6">3.1.3.7</ecNumber>
    </recommendedName>
    <alternativeName>
        <fullName evidence="6">3'(2'),5-bisphosphonucleoside 3'(2')-phosphohydrolase</fullName>
    </alternativeName>
    <alternativeName>
        <fullName evidence="6">3'-phosphoadenosine 5'-phosphate phosphatase</fullName>
        <shortName evidence="6">PAP phosphatase</shortName>
    </alternativeName>
</protein>
<evidence type="ECO:0000313" key="8">
    <source>
        <dbReference type="EMBL" id="SEW42460.1"/>
    </source>
</evidence>
<evidence type="ECO:0000256" key="2">
    <source>
        <dbReference type="ARBA" id="ARBA00022475"/>
    </source>
</evidence>
<dbReference type="Pfam" id="PF00459">
    <property type="entry name" value="Inositol_P"/>
    <property type="match status" value="1"/>
</dbReference>
<keyword evidence="9" id="KW-1185">Reference proteome</keyword>
<dbReference type="STRING" id="364200.SAMN04488515_2965"/>
<proteinExistence type="inferred from homology"/>
<feature type="binding site" evidence="6">
    <location>
        <position position="85"/>
    </location>
    <ligand>
        <name>Mg(2+)</name>
        <dbReference type="ChEBI" id="CHEBI:18420"/>
        <label>2</label>
    </ligand>
</feature>
<evidence type="ECO:0000313" key="9">
    <source>
        <dbReference type="Proteomes" id="UP000199167"/>
    </source>
</evidence>